<dbReference type="EMBL" id="JANLCM010000002">
    <property type="protein sequence ID" value="MCS5719862.1"/>
    <property type="molecule type" value="Genomic_DNA"/>
</dbReference>
<evidence type="ECO:0000256" key="2">
    <source>
        <dbReference type="ARBA" id="ARBA00022448"/>
    </source>
</evidence>
<dbReference type="SMART" id="SM00382">
    <property type="entry name" value="AAA"/>
    <property type="match status" value="2"/>
</dbReference>
<feature type="region of interest" description="Disordered" evidence="5">
    <location>
        <begin position="74"/>
        <end position="154"/>
    </location>
</feature>
<feature type="compositionally biased region" description="Basic and acidic residues" evidence="5">
    <location>
        <begin position="88"/>
        <end position="152"/>
    </location>
</feature>
<proteinExistence type="inferred from homology"/>
<keyword evidence="2" id="KW-0813">Transport</keyword>
<evidence type="ECO:0000313" key="7">
    <source>
        <dbReference type="EMBL" id="MCS5719862.1"/>
    </source>
</evidence>
<dbReference type="GO" id="GO:0005524">
    <property type="term" value="F:ATP binding"/>
    <property type="evidence" value="ECO:0007669"/>
    <property type="project" value="UniProtKB-KW"/>
</dbReference>
<evidence type="ECO:0000256" key="5">
    <source>
        <dbReference type="SAM" id="MobiDB-lite"/>
    </source>
</evidence>
<dbReference type="Proteomes" id="UP001165584">
    <property type="component" value="Unassembled WGS sequence"/>
</dbReference>
<dbReference type="PROSITE" id="PS00211">
    <property type="entry name" value="ABC_TRANSPORTER_1"/>
    <property type="match status" value="1"/>
</dbReference>
<comment type="similarity">
    <text evidence="1">Belongs to the ABC transporter superfamily.</text>
</comment>
<feature type="domain" description="ABC transporter" evidence="6">
    <location>
        <begin position="4"/>
        <end position="331"/>
    </location>
</feature>
<dbReference type="RefSeq" id="WP_259509437.1">
    <property type="nucleotide sequence ID" value="NZ_JANLCM010000002.1"/>
</dbReference>
<reference evidence="7" key="1">
    <citation type="submission" date="2022-08" db="EMBL/GenBank/DDBJ databases">
        <authorList>
            <person name="Deng Y."/>
            <person name="Han X.-F."/>
            <person name="Zhang Y.-Q."/>
        </authorList>
    </citation>
    <scope>NUCLEOTIDE SEQUENCE</scope>
    <source>
        <strain evidence="7">CPCC 205763</strain>
    </source>
</reference>
<feature type="region of interest" description="Disordered" evidence="5">
    <location>
        <begin position="349"/>
        <end position="380"/>
    </location>
</feature>
<protein>
    <submittedName>
        <fullName evidence="7">ABC transporter ATP-binding protein</fullName>
    </submittedName>
</protein>
<dbReference type="InterPro" id="IPR003593">
    <property type="entry name" value="AAA+_ATPase"/>
</dbReference>
<keyword evidence="8" id="KW-1185">Reference proteome</keyword>
<dbReference type="InterPro" id="IPR027417">
    <property type="entry name" value="P-loop_NTPase"/>
</dbReference>
<accession>A0ABT2GUH8</accession>
<name>A0ABT2GUH8_9MICO</name>
<dbReference type="Pfam" id="PF08352">
    <property type="entry name" value="oligo_HPY"/>
    <property type="match status" value="2"/>
</dbReference>
<dbReference type="InterPro" id="IPR017871">
    <property type="entry name" value="ABC_transporter-like_CS"/>
</dbReference>
<feature type="compositionally biased region" description="Gly residues" evidence="5">
    <location>
        <begin position="76"/>
        <end position="87"/>
    </location>
</feature>
<dbReference type="CDD" id="cd03257">
    <property type="entry name" value="ABC_NikE_OppD_transporters"/>
    <property type="match status" value="2"/>
</dbReference>
<dbReference type="InterPro" id="IPR050319">
    <property type="entry name" value="ABC_transp_ATP-bind"/>
</dbReference>
<evidence type="ECO:0000256" key="4">
    <source>
        <dbReference type="ARBA" id="ARBA00022840"/>
    </source>
</evidence>
<dbReference type="Pfam" id="PF00005">
    <property type="entry name" value="ABC_tran"/>
    <property type="match status" value="3"/>
</dbReference>
<evidence type="ECO:0000256" key="1">
    <source>
        <dbReference type="ARBA" id="ARBA00005417"/>
    </source>
</evidence>
<dbReference type="PROSITE" id="PS50893">
    <property type="entry name" value="ABC_TRANSPORTER_2"/>
    <property type="match status" value="2"/>
</dbReference>
<comment type="caution">
    <text evidence="7">The sequence shown here is derived from an EMBL/GenBank/DDBJ whole genome shotgun (WGS) entry which is preliminary data.</text>
</comment>
<organism evidence="7 8">
    <name type="scientific">Herbiconiux aconitum</name>
    <dbReference type="NCBI Taxonomy" id="2970913"/>
    <lineage>
        <taxon>Bacteria</taxon>
        <taxon>Bacillati</taxon>
        <taxon>Actinomycetota</taxon>
        <taxon>Actinomycetes</taxon>
        <taxon>Micrococcales</taxon>
        <taxon>Microbacteriaceae</taxon>
        <taxon>Herbiconiux</taxon>
    </lineage>
</organism>
<gene>
    <name evidence="7" type="ORF">N1027_17165</name>
</gene>
<dbReference type="InterPro" id="IPR003439">
    <property type="entry name" value="ABC_transporter-like_ATP-bd"/>
</dbReference>
<dbReference type="Gene3D" id="3.40.50.300">
    <property type="entry name" value="P-loop containing nucleotide triphosphate hydrolases"/>
    <property type="match status" value="2"/>
</dbReference>
<dbReference type="InterPro" id="IPR013563">
    <property type="entry name" value="Oligopep_ABC_C"/>
</dbReference>
<evidence type="ECO:0000256" key="3">
    <source>
        <dbReference type="ARBA" id="ARBA00022741"/>
    </source>
</evidence>
<keyword evidence="4 7" id="KW-0067">ATP-binding</keyword>
<keyword evidence="3" id="KW-0547">Nucleotide-binding</keyword>
<dbReference type="PANTHER" id="PTHR43776">
    <property type="entry name" value="TRANSPORT ATP-BINDING PROTEIN"/>
    <property type="match status" value="1"/>
</dbReference>
<evidence type="ECO:0000259" key="6">
    <source>
        <dbReference type="PROSITE" id="PS50893"/>
    </source>
</evidence>
<sequence length="655" mass="68817">MPLVRVRELRVGFGRRDSVPVVDGVSFELHAGRALAIVGESGSGKSVTARSLVGLAGAGSWQSAEALDVLGASVLGPGGKGTGAGRSGGRDGRGERDGRGDREGRSERDGRGEREGRGWDAQEGDRGWRGGDAEGGRPGDRSGRGDAGRGDAGRGMSAAAWRRIRGRQIGLIVQDALVSLDPLRPIGREIADGLRLHTTLSVAQRQARVLELLDSVGMPDPASRIGQRSGELSGGLRQRALIAAGLSADPPVLIADEPTTALDATVQAQILSLLETVKARGTALLFISHDLAVVSRIADDVLVMRGGRVVESGPTDAVLRDPQHAYTRALLRAVPTDVPRRVRLSAPSAPAAAFAHSTRPEAGENGADLPTSGRVVPPATGGKTAVLEVRGVRKAFPIRGAGRGVERVAVDDVSVVLERGTTLGLVGESGSGKTTLARIVLGLTAPDAGTVTLDGQPWAPLPERQRRPRRNRLGAVYQDALSSFDPRLTVQQILADARSGRRDAHSDPLAGAGATTSMREPLASIAQLVDDVGLTRSVLERRPLELSGGQRQRVSIARALAADPAVLICDEPVSALDVSIQAQILDLFDELQQRHGLSYLFISHDLGVVQHMSDRIAVMKDGRIVEEGETAAVFASPAHPYTQALLAAAPRLTTR</sequence>
<evidence type="ECO:0000313" key="8">
    <source>
        <dbReference type="Proteomes" id="UP001165584"/>
    </source>
</evidence>
<dbReference type="PANTHER" id="PTHR43776:SF7">
    <property type="entry name" value="D,D-DIPEPTIDE TRANSPORT ATP-BINDING PROTEIN DDPF-RELATED"/>
    <property type="match status" value="1"/>
</dbReference>
<feature type="domain" description="ABC transporter" evidence="6">
    <location>
        <begin position="387"/>
        <end position="646"/>
    </location>
</feature>
<dbReference type="NCBIfam" id="NF008453">
    <property type="entry name" value="PRK11308.1"/>
    <property type="match status" value="3"/>
</dbReference>
<dbReference type="SUPFAM" id="SSF52540">
    <property type="entry name" value="P-loop containing nucleoside triphosphate hydrolases"/>
    <property type="match status" value="2"/>
</dbReference>